<dbReference type="GO" id="GO:0010181">
    <property type="term" value="F:FMN binding"/>
    <property type="evidence" value="ECO:0007669"/>
    <property type="project" value="InterPro"/>
</dbReference>
<dbReference type="Proteomes" id="UP001243195">
    <property type="component" value="Unassembled WGS sequence"/>
</dbReference>
<protein>
    <submittedName>
        <fullName evidence="7">NADH:flavin oxidoreductase/NADH oxidase</fullName>
    </submittedName>
</protein>
<dbReference type="PANTHER" id="PTHR43303">
    <property type="entry name" value="NADPH DEHYDROGENASE C23G7.10C-RELATED"/>
    <property type="match status" value="1"/>
</dbReference>
<reference evidence="7" key="1">
    <citation type="submission" date="2023-08" db="EMBL/GenBank/DDBJ databases">
        <title>Emergence of clinically-relevant ST2 carbapenem-resistant Acinetobacter baumannii strains in hospital sewages in Zhejiang, East of China.</title>
        <authorList>
            <person name="Kaichao C."/>
            <person name="Zhang R."/>
        </authorList>
    </citation>
    <scope>NUCLEOTIDE SEQUENCE</scope>
    <source>
        <strain evidence="7">M-SY-60</strain>
    </source>
</reference>
<dbReference type="GO" id="GO:0003959">
    <property type="term" value="F:NADPH dehydrogenase activity"/>
    <property type="evidence" value="ECO:0007669"/>
    <property type="project" value="InterPro"/>
</dbReference>
<dbReference type="RefSeq" id="WP_308956527.1">
    <property type="nucleotide sequence ID" value="NZ_JAVICY010000017.1"/>
</dbReference>
<evidence type="ECO:0000256" key="2">
    <source>
        <dbReference type="ARBA" id="ARBA00022630"/>
    </source>
</evidence>
<dbReference type="PANTHER" id="PTHR43303:SF4">
    <property type="entry name" value="NADPH DEHYDROGENASE C23G7.10C-RELATED"/>
    <property type="match status" value="1"/>
</dbReference>
<feature type="domain" description="NADH:flavin oxidoreductase/NADH oxidase N-terminal" evidence="6">
    <location>
        <begin position="3"/>
        <end position="343"/>
    </location>
</feature>
<dbReference type="InterPro" id="IPR013785">
    <property type="entry name" value="Aldolase_TIM"/>
</dbReference>
<dbReference type="EMBL" id="JAVIDA010000014">
    <property type="protein sequence ID" value="MDQ9072032.1"/>
    <property type="molecule type" value="Genomic_DNA"/>
</dbReference>
<dbReference type="CDD" id="cd02932">
    <property type="entry name" value="OYE_YqiM_FMN"/>
    <property type="match status" value="1"/>
</dbReference>
<dbReference type="Gene3D" id="3.20.20.70">
    <property type="entry name" value="Aldolase class I"/>
    <property type="match status" value="1"/>
</dbReference>
<dbReference type="Pfam" id="PF00724">
    <property type="entry name" value="Oxidored_FMN"/>
    <property type="match status" value="1"/>
</dbReference>
<dbReference type="SUPFAM" id="SSF51395">
    <property type="entry name" value="FMN-linked oxidoreductases"/>
    <property type="match status" value="1"/>
</dbReference>
<dbReference type="InterPro" id="IPR001155">
    <property type="entry name" value="OxRdtase_FMN_N"/>
</dbReference>
<keyword evidence="2" id="KW-0285">Flavoprotein</keyword>
<evidence type="ECO:0000313" key="7">
    <source>
        <dbReference type="EMBL" id="MDQ9072032.1"/>
    </source>
</evidence>
<accession>A0AAW8JJ26</accession>
<gene>
    <name evidence="7" type="ORF">RFH51_11240</name>
</gene>
<evidence type="ECO:0000313" key="8">
    <source>
        <dbReference type="Proteomes" id="UP001243195"/>
    </source>
</evidence>
<evidence type="ECO:0000256" key="3">
    <source>
        <dbReference type="ARBA" id="ARBA00022643"/>
    </source>
</evidence>
<dbReference type="AlphaFoldDB" id="A0AAW8JJ26"/>
<evidence type="ECO:0000259" key="6">
    <source>
        <dbReference type="Pfam" id="PF00724"/>
    </source>
</evidence>
<keyword evidence="5" id="KW-0560">Oxidoreductase</keyword>
<sequence>MSKLFEPIKFGTLTLNNKIIIAPMCQYSASDEGEISYWHEQQWANYALSGAALCLIEATAVQANGRISFADVGLWNDTQRDKIKILLEKIKQISPMPFGVQLAHAGRKASTDKPWLGRGQIKPEQQHGWQTVSASEIGFNEDDVPPHALTLEEIKQVQLDFAKAAQRSVEAGFEIIEIHGAHGYLMHQFLSPLSNQRTDQYGGSLENRMRMLIETLTEMKKAVPADYPIGVRISATDWMDEQGGWDLQSSIELSKHLEKAGAAYIHVSTAGLHRDQKIKLEPSYQVPFAEKIKPHVNIPVIAVGLITEAEQAEAILQNEQADAIGLARAILYDPRWPWHAAAKLGAQIAIAPQYLRCQPHGLKDLFTQFDQ</sequence>
<comment type="caution">
    <text evidence="7">The sequence shown here is derived from an EMBL/GenBank/DDBJ whole genome shotgun (WGS) entry which is preliminary data.</text>
</comment>
<comment type="cofactor">
    <cofactor evidence="1">
        <name>FMN</name>
        <dbReference type="ChEBI" id="CHEBI:58210"/>
    </cofactor>
</comment>
<evidence type="ECO:0000256" key="5">
    <source>
        <dbReference type="ARBA" id="ARBA00023002"/>
    </source>
</evidence>
<keyword evidence="4" id="KW-0521">NADP</keyword>
<evidence type="ECO:0000256" key="1">
    <source>
        <dbReference type="ARBA" id="ARBA00001917"/>
    </source>
</evidence>
<dbReference type="InterPro" id="IPR044152">
    <property type="entry name" value="YqjM-like"/>
</dbReference>
<evidence type="ECO:0000256" key="4">
    <source>
        <dbReference type="ARBA" id="ARBA00022857"/>
    </source>
</evidence>
<organism evidence="7 8">
    <name type="scientific">Acinetobacter gerneri</name>
    <dbReference type="NCBI Taxonomy" id="202952"/>
    <lineage>
        <taxon>Bacteria</taxon>
        <taxon>Pseudomonadati</taxon>
        <taxon>Pseudomonadota</taxon>
        <taxon>Gammaproteobacteria</taxon>
        <taxon>Moraxellales</taxon>
        <taxon>Moraxellaceae</taxon>
        <taxon>Acinetobacter</taxon>
    </lineage>
</organism>
<proteinExistence type="predicted"/>
<keyword evidence="3" id="KW-0288">FMN</keyword>
<name>A0AAW8JJ26_9GAMM</name>
<dbReference type="GO" id="GO:0050661">
    <property type="term" value="F:NADP binding"/>
    <property type="evidence" value="ECO:0007669"/>
    <property type="project" value="InterPro"/>
</dbReference>